<keyword evidence="1" id="KW-0548">Nucleotidyltransferase</keyword>
<sequence>MLLAIIQARVSSSRLPGKVLKPILGKPMLALQIERIQRSHLIENLVIATSDNITDNSIEDLCKILNVECFRGSLEDVLDRFYQAAKPYSPDHVIRLTGDCPLCDPELIDKIIRYHLMGDFDYTSNTIDPTYPDGLDGEILRYNCLEKAWNSAQLDSQREHVTPFIYQNPELFKIGSYKNSIDLSYLRWTVDELVDFQLISQIYTDLYPKNANFTTENILEYLEINPDLKTINSRYQRNAGFLNL</sequence>
<dbReference type="PANTHER" id="PTHR42866">
    <property type="entry name" value="3-DEOXY-MANNO-OCTULOSONATE CYTIDYLYLTRANSFERASE"/>
    <property type="match status" value="1"/>
</dbReference>
<reference evidence="1 2" key="2">
    <citation type="submission" date="2013-09" db="EMBL/GenBank/DDBJ databases">
        <title>Whole genome comparison of six Crocosphaera watsonii strains with differing phenotypes.</title>
        <authorList>
            <person name="Bench S.R."/>
            <person name="Heller P."/>
            <person name="Frank I."/>
            <person name="Arciniega M."/>
            <person name="Shilova I.N."/>
            <person name="Zehr J.P."/>
        </authorList>
    </citation>
    <scope>NUCLEOTIDE SEQUENCE [LARGE SCALE GENOMIC DNA]</scope>
    <source>
        <strain evidence="1 2">WH 0401</strain>
    </source>
</reference>
<dbReference type="GO" id="GO:0008781">
    <property type="term" value="F:N-acylneuraminate cytidylyltransferase activity"/>
    <property type="evidence" value="ECO:0007669"/>
    <property type="project" value="UniProtKB-EC"/>
</dbReference>
<name>T2J5Q2_CROWT</name>
<dbReference type="InterPro" id="IPR003329">
    <property type="entry name" value="Cytidylyl_trans"/>
</dbReference>
<dbReference type="GO" id="GO:0005829">
    <property type="term" value="C:cytosol"/>
    <property type="evidence" value="ECO:0007669"/>
    <property type="project" value="TreeGrafter"/>
</dbReference>
<organism evidence="1 2">
    <name type="scientific">Crocosphaera watsonii WH 0401</name>
    <dbReference type="NCBI Taxonomy" id="555881"/>
    <lineage>
        <taxon>Bacteria</taxon>
        <taxon>Bacillati</taxon>
        <taxon>Cyanobacteriota</taxon>
        <taxon>Cyanophyceae</taxon>
        <taxon>Oscillatoriophycideae</taxon>
        <taxon>Chroococcales</taxon>
        <taxon>Aphanothecaceae</taxon>
        <taxon>Crocosphaera</taxon>
    </lineage>
</organism>
<gene>
    <name evidence="1" type="ORF">CWATWH0401_3411</name>
</gene>
<comment type="caution">
    <text evidence="1">The sequence shown here is derived from an EMBL/GenBank/DDBJ whole genome shotgun (WGS) entry which is preliminary data.</text>
</comment>
<dbReference type="Gene3D" id="3.90.550.10">
    <property type="entry name" value="Spore Coat Polysaccharide Biosynthesis Protein SpsA, Chain A"/>
    <property type="match status" value="1"/>
</dbReference>
<dbReference type="PANTHER" id="PTHR42866:SF1">
    <property type="entry name" value="SPORE COAT POLYSACCHARIDE BIOSYNTHESIS PROTEIN SPSF"/>
    <property type="match status" value="1"/>
</dbReference>
<dbReference type="RefSeq" id="WP_021834426.1">
    <property type="nucleotide sequence ID" value="NZ_CAQM01000046.1"/>
</dbReference>
<protein>
    <submittedName>
        <fullName evidence="1">N-Acetylneuraminate cytidylyltransferase</fullName>
        <ecNumber evidence="1">2.7.7.43</ecNumber>
    </submittedName>
</protein>
<dbReference type="InterPro" id="IPR029044">
    <property type="entry name" value="Nucleotide-diphossugar_trans"/>
</dbReference>
<accession>T2J5Q2</accession>
<dbReference type="EMBL" id="CAQM01000046">
    <property type="protein sequence ID" value="CCQ59832.1"/>
    <property type="molecule type" value="Genomic_DNA"/>
</dbReference>
<evidence type="ECO:0000313" key="2">
    <source>
        <dbReference type="Proteomes" id="UP000018198"/>
    </source>
</evidence>
<dbReference type="SUPFAM" id="SSF53448">
    <property type="entry name" value="Nucleotide-diphospho-sugar transferases"/>
    <property type="match status" value="1"/>
</dbReference>
<keyword evidence="1" id="KW-0808">Transferase</keyword>
<dbReference type="EC" id="2.7.7.43" evidence="1"/>
<dbReference type="Pfam" id="PF02348">
    <property type="entry name" value="CTP_transf_3"/>
    <property type="match status" value="1"/>
</dbReference>
<reference evidence="1 2" key="1">
    <citation type="submission" date="2013-01" db="EMBL/GenBank/DDBJ databases">
        <authorList>
            <person name="Bench S."/>
        </authorList>
    </citation>
    <scope>NUCLEOTIDE SEQUENCE [LARGE SCALE GENOMIC DNA]</scope>
    <source>
        <strain evidence="1 2">WH 0401</strain>
    </source>
</reference>
<dbReference type="CDD" id="cd02518">
    <property type="entry name" value="GT2_SpsF"/>
    <property type="match status" value="1"/>
</dbReference>
<evidence type="ECO:0000313" key="1">
    <source>
        <dbReference type="EMBL" id="CCQ59832.1"/>
    </source>
</evidence>
<proteinExistence type="predicted"/>
<dbReference type="AlphaFoldDB" id="T2J5Q2"/>
<dbReference type="Proteomes" id="UP000018198">
    <property type="component" value="Unassembled WGS sequence"/>
</dbReference>